<dbReference type="InterPro" id="IPR013740">
    <property type="entry name" value="Redoxin"/>
</dbReference>
<sequence>MKKTLLAILIVTVTMNVLSIRATTLINFKDVPLSHWAKDNISKLVSLGVVNGYPDSTFKPSNNIHVDAFIKLTVKALGHTNIKNGDAYWAENYINKALDLSIIEKDQFDSYKRPITREEMASITAHALGYVQKTKNIERNFLFIQRTIKDFYNIADKYLQDVIESYYYGLLTGKPNGFDPKGLATRAEAVTLTLRLIDESYRKPIYIPPTVTEDDIKKDQDGKMFFDVIRFRDYKNEDDRIATEIKHQYRVYECPSGETTALQLMYALDKVYKDNTGYVHLGQSGKDEHPLGVGYYCLDSIEHSYDPVEYVRHSEVSFGVKHSKHDTGSSYNISLSYKTHDMTYEERFYKYEKMFDTMLWYLYEDKYQVMKEKVIEILQLAENMDVYQYNYTIKMNDREMYVEMNQNHSVRFYISIRGGKVDHYYPVEENAPDLKKKAPNFRLQDIDGEIHDLVDYEGKKVYLRFWVSWCSYCIEELDEINSLAQQENDFVILTIVPPGSRNEKSKEEFIKWFNNQDYKDMIVLLDADGEVFNTYNISSYPTSVYIDSDGMLVHQSTQYKTNTEIKKLFEDM</sequence>
<organism evidence="4 5">
    <name type="scientific">Vallitalea pronyensis</name>
    <dbReference type="NCBI Taxonomy" id="1348613"/>
    <lineage>
        <taxon>Bacteria</taxon>
        <taxon>Bacillati</taxon>
        <taxon>Bacillota</taxon>
        <taxon>Clostridia</taxon>
        <taxon>Lachnospirales</taxon>
        <taxon>Vallitaleaceae</taxon>
        <taxon>Vallitalea</taxon>
    </lineage>
</organism>
<evidence type="ECO:0000313" key="4">
    <source>
        <dbReference type="EMBL" id="QUI25923.1"/>
    </source>
</evidence>
<dbReference type="AlphaFoldDB" id="A0A8J8MR72"/>
<evidence type="ECO:0000256" key="1">
    <source>
        <dbReference type="ARBA" id="ARBA00022737"/>
    </source>
</evidence>
<dbReference type="PROSITE" id="PS51352">
    <property type="entry name" value="THIOREDOXIN_2"/>
    <property type="match status" value="1"/>
</dbReference>
<gene>
    <name evidence="4" type="ORF">HZI73_26280</name>
</gene>
<geneLocation type="plasmid" evidence="4 5">
    <name>pVpro</name>
</geneLocation>
<proteinExistence type="predicted"/>
<keyword evidence="4" id="KW-0614">Plasmid</keyword>
<dbReference type="Proteomes" id="UP000683246">
    <property type="component" value="Plasmid pVpro"/>
</dbReference>
<keyword evidence="1" id="KW-0677">Repeat</keyword>
<feature type="domain" description="Thioredoxin" evidence="3">
    <location>
        <begin position="432"/>
        <end position="572"/>
    </location>
</feature>
<dbReference type="CDD" id="cd02966">
    <property type="entry name" value="TlpA_like_family"/>
    <property type="match status" value="1"/>
</dbReference>
<dbReference type="RefSeq" id="WP_212698956.1">
    <property type="nucleotide sequence ID" value="NZ_CP058650.1"/>
</dbReference>
<evidence type="ECO:0000259" key="2">
    <source>
        <dbReference type="PROSITE" id="PS51272"/>
    </source>
</evidence>
<keyword evidence="5" id="KW-1185">Reference proteome</keyword>
<reference evidence="4" key="1">
    <citation type="submission" date="2020-07" db="EMBL/GenBank/DDBJ databases">
        <title>Vallitalea pronyensis genome.</title>
        <authorList>
            <person name="Postec A."/>
        </authorList>
    </citation>
    <scope>NUCLEOTIDE SEQUENCE</scope>
    <source>
        <strain evidence="4">FatNI3</strain>
        <plasmid evidence="4">pVpro</plasmid>
    </source>
</reference>
<dbReference type="Gene3D" id="3.40.30.10">
    <property type="entry name" value="Glutaredoxin"/>
    <property type="match status" value="1"/>
</dbReference>
<dbReference type="EMBL" id="CP058650">
    <property type="protein sequence ID" value="QUI25923.1"/>
    <property type="molecule type" value="Genomic_DNA"/>
</dbReference>
<dbReference type="InterPro" id="IPR036249">
    <property type="entry name" value="Thioredoxin-like_sf"/>
</dbReference>
<dbReference type="InterPro" id="IPR001119">
    <property type="entry name" value="SLH_dom"/>
</dbReference>
<feature type="domain" description="SLH" evidence="2">
    <location>
        <begin position="145"/>
        <end position="207"/>
    </location>
</feature>
<dbReference type="PROSITE" id="PS51272">
    <property type="entry name" value="SLH"/>
    <property type="match status" value="2"/>
</dbReference>
<feature type="domain" description="SLH" evidence="2">
    <location>
        <begin position="24"/>
        <end position="87"/>
    </location>
</feature>
<dbReference type="PANTHER" id="PTHR42852">
    <property type="entry name" value="THIOL:DISULFIDE INTERCHANGE PROTEIN DSBE"/>
    <property type="match status" value="1"/>
</dbReference>
<name>A0A8J8MR72_9FIRM</name>
<dbReference type="Pfam" id="PF00395">
    <property type="entry name" value="SLH"/>
    <property type="match status" value="3"/>
</dbReference>
<dbReference type="PANTHER" id="PTHR42852:SF16">
    <property type="entry name" value="THIOL:DISULFIDE INTERCHANGE PROTEIN TLPA"/>
    <property type="match status" value="1"/>
</dbReference>
<dbReference type="InterPro" id="IPR050553">
    <property type="entry name" value="Thioredoxin_ResA/DsbE_sf"/>
</dbReference>
<dbReference type="InterPro" id="IPR013766">
    <property type="entry name" value="Thioredoxin_domain"/>
</dbReference>
<dbReference type="GO" id="GO:0016491">
    <property type="term" value="F:oxidoreductase activity"/>
    <property type="evidence" value="ECO:0007669"/>
    <property type="project" value="InterPro"/>
</dbReference>
<evidence type="ECO:0000313" key="5">
    <source>
        <dbReference type="Proteomes" id="UP000683246"/>
    </source>
</evidence>
<dbReference type="Pfam" id="PF08534">
    <property type="entry name" value="Redoxin"/>
    <property type="match status" value="1"/>
</dbReference>
<accession>A0A8J8MR72</accession>
<dbReference type="SUPFAM" id="SSF52833">
    <property type="entry name" value="Thioredoxin-like"/>
    <property type="match status" value="1"/>
</dbReference>
<evidence type="ECO:0000259" key="3">
    <source>
        <dbReference type="PROSITE" id="PS51352"/>
    </source>
</evidence>
<dbReference type="KEGG" id="vpy:HZI73_26280"/>
<protein>
    <submittedName>
        <fullName evidence="4">S-layer homology domain-containing protein</fullName>
    </submittedName>
</protein>